<dbReference type="EMBL" id="AWXU01000044">
    <property type="protein sequence ID" value="KFN49027.1"/>
    <property type="molecule type" value="Genomic_DNA"/>
</dbReference>
<accession>A0A091BC02</accession>
<dbReference type="OrthoDB" id="357294at2"/>
<evidence type="ECO:0000313" key="3">
    <source>
        <dbReference type="Proteomes" id="UP000029391"/>
    </source>
</evidence>
<feature type="signal peptide" evidence="1">
    <location>
        <begin position="1"/>
        <end position="20"/>
    </location>
</feature>
<dbReference type="STRING" id="1121013.GCA_000426365_00780"/>
<dbReference type="CDD" id="cd14789">
    <property type="entry name" value="Tiki"/>
    <property type="match status" value="1"/>
</dbReference>
<dbReference type="AlphaFoldDB" id="A0A091BC02"/>
<dbReference type="PANTHER" id="PTHR40590">
    <property type="entry name" value="CYTOPLASMIC PROTEIN-RELATED"/>
    <property type="match status" value="1"/>
</dbReference>
<keyword evidence="1" id="KW-0732">Signal</keyword>
<dbReference type="RefSeq" id="WP_051239442.1">
    <property type="nucleotide sequence ID" value="NZ_AUFF01000001.1"/>
</dbReference>
<dbReference type="eggNOG" id="COG3735">
    <property type="taxonomic scope" value="Bacteria"/>
</dbReference>
<evidence type="ECO:0000256" key="1">
    <source>
        <dbReference type="SAM" id="SignalP"/>
    </source>
</evidence>
<dbReference type="Pfam" id="PF01963">
    <property type="entry name" value="TraB_PrgY_gumN"/>
    <property type="match status" value="1"/>
</dbReference>
<organism evidence="2 3">
    <name type="scientific">Arenimonas composti TR7-09 = DSM 18010</name>
    <dbReference type="NCBI Taxonomy" id="1121013"/>
    <lineage>
        <taxon>Bacteria</taxon>
        <taxon>Pseudomonadati</taxon>
        <taxon>Pseudomonadota</taxon>
        <taxon>Gammaproteobacteria</taxon>
        <taxon>Lysobacterales</taxon>
        <taxon>Lysobacteraceae</taxon>
        <taxon>Arenimonas</taxon>
    </lineage>
</organism>
<dbReference type="InterPro" id="IPR047111">
    <property type="entry name" value="YbaP-like"/>
</dbReference>
<dbReference type="PANTHER" id="PTHR40590:SF1">
    <property type="entry name" value="CYTOPLASMIC PROTEIN"/>
    <property type="match status" value="1"/>
</dbReference>
<sequence>MLRRLLRLLPTLLLIPAVAAAEAPKPLLWKVSDGDNAVYLLGSFHLLQPTDYPLAESTDAAFADAERVVFEISPEEANSPALSIGFQQAALREDGKRLEDTLPPALWQRLQAHVVARGGNPAVLQNYDAWAVGLTLSLTEMQRLGLDPSHGLDRHFMQRAATAGKPTGGLETAAQQVALFEEMTPEQQIAALEDALGEAAELRERIAQMHALWRAGDADGLAAATLDELRRDHPQLYARMNRDRNQAWLPVVQAMLDDSDTDDTLLVVGSMHLLGDDGLVELLRARGYRVERL</sequence>
<protein>
    <recommendedName>
        <fullName evidence="4">TraB/GumN family protein</fullName>
    </recommendedName>
</protein>
<gene>
    <name evidence="2" type="ORF">P873_12850</name>
</gene>
<reference evidence="2 3" key="1">
    <citation type="submission" date="2013-09" db="EMBL/GenBank/DDBJ databases">
        <title>Genome sequencing of Arenimonas composti.</title>
        <authorList>
            <person name="Chen F."/>
            <person name="Wang G."/>
        </authorList>
    </citation>
    <scope>NUCLEOTIDE SEQUENCE [LARGE SCALE GENOMIC DNA]</scope>
    <source>
        <strain evidence="2 3">TR7-09</strain>
    </source>
</reference>
<evidence type="ECO:0008006" key="4">
    <source>
        <dbReference type="Google" id="ProtNLM"/>
    </source>
</evidence>
<keyword evidence="3" id="KW-1185">Reference proteome</keyword>
<dbReference type="InterPro" id="IPR002816">
    <property type="entry name" value="TraB/PrgY/GumN_fam"/>
</dbReference>
<proteinExistence type="predicted"/>
<name>A0A091BC02_9GAMM</name>
<evidence type="ECO:0000313" key="2">
    <source>
        <dbReference type="EMBL" id="KFN49027.1"/>
    </source>
</evidence>
<comment type="caution">
    <text evidence="2">The sequence shown here is derived from an EMBL/GenBank/DDBJ whole genome shotgun (WGS) entry which is preliminary data.</text>
</comment>
<dbReference type="Proteomes" id="UP000029391">
    <property type="component" value="Unassembled WGS sequence"/>
</dbReference>
<feature type="chain" id="PRO_5001871440" description="TraB/GumN family protein" evidence="1">
    <location>
        <begin position="21"/>
        <end position="293"/>
    </location>
</feature>